<gene>
    <name evidence="2" type="ORF">GCM10023332_08990</name>
</gene>
<organism evidence="2 3">
    <name type="scientific">Luteimonas vadosa</name>
    <dbReference type="NCBI Taxonomy" id="1165507"/>
    <lineage>
        <taxon>Bacteria</taxon>
        <taxon>Pseudomonadati</taxon>
        <taxon>Pseudomonadota</taxon>
        <taxon>Gammaproteobacteria</taxon>
        <taxon>Lysobacterales</taxon>
        <taxon>Lysobacteraceae</taxon>
        <taxon>Luteimonas</taxon>
    </lineage>
</organism>
<evidence type="ECO:0000256" key="1">
    <source>
        <dbReference type="SAM" id="MobiDB-lite"/>
    </source>
</evidence>
<sequence length="374" mass="39094">MFVHCPHCQTLVATDPATGEPPDRCPRCGEPILGPAARTDADTAQGAEADGGHDTPIAPDRPEEDDAAPASPAGKAPARRKRARSGPDDPPPARARVASGKRAAGPGRQKAVDAPAAATASPLAPDGMTQAEGGNPPTRDTESATGTEADARTAAGIDAAEDSTGDDGHEDRPEPQEMAEGSAVPSSGTAAECPPVPSAQPSGRAPGFALARAPSAAGGGRRRWQHPALIAGLALLLGLQWTLADRQRLAADARWRPLVVRLCGLLGCEVPAWREPAAFVLLERDVRPHPRRPGVLRVTASFRNTAHWAQPWPEVVLTLSDIEGNVVGRRAFAAAQYHGDKPTQETIGSGQETTLRLDVIEPAPRSVAFAFDFR</sequence>
<comment type="caution">
    <text evidence="2">The sequence shown here is derived from an EMBL/GenBank/DDBJ whole genome shotgun (WGS) entry which is preliminary data.</text>
</comment>
<name>A0ABP9DWT5_9GAMM</name>
<feature type="compositionally biased region" description="Low complexity" evidence="1">
    <location>
        <begin position="112"/>
        <end position="125"/>
    </location>
</feature>
<keyword evidence="3" id="KW-1185">Reference proteome</keyword>
<dbReference type="EMBL" id="BAABJY010000001">
    <property type="protein sequence ID" value="GAA4859265.1"/>
    <property type="molecule type" value="Genomic_DNA"/>
</dbReference>
<protein>
    <recommendedName>
        <fullName evidence="4">DUF3426 domain-containing protein</fullName>
    </recommendedName>
</protein>
<evidence type="ECO:0008006" key="4">
    <source>
        <dbReference type="Google" id="ProtNLM"/>
    </source>
</evidence>
<dbReference type="InterPro" id="IPR021834">
    <property type="entry name" value="DUF3426"/>
</dbReference>
<evidence type="ECO:0000313" key="2">
    <source>
        <dbReference type="EMBL" id="GAA4859265.1"/>
    </source>
</evidence>
<proteinExistence type="predicted"/>
<dbReference type="RefSeq" id="WP_345294288.1">
    <property type="nucleotide sequence ID" value="NZ_BAABJY010000001.1"/>
</dbReference>
<feature type="compositionally biased region" description="Low complexity" evidence="1">
    <location>
        <begin position="205"/>
        <end position="216"/>
    </location>
</feature>
<accession>A0ABP9DWT5</accession>
<dbReference type="Proteomes" id="UP001501323">
    <property type="component" value="Unassembled WGS sequence"/>
</dbReference>
<dbReference type="Pfam" id="PF11906">
    <property type="entry name" value="DUF3426"/>
    <property type="match status" value="1"/>
</dbReference>
<feature type="compositionally biased region" description="Basic and acidic residues" evidence="1">
    <location>
        <begin position="166"/>
        <end position="175"/>
    </location>
</feature>
<reference evidence="3" key="1">
    <citation type="journal article" date="2019" name="Int. J. Syst. Evol. Microbiol.">
        <title>The Global Catalogue of Microorganisms (GCM) 10K type strain sequencing project: providing services to taxonomists for standard genome sequencing and annotation.</title>
        <authorList>
            <consortium name="The Broad Institute Genomics Platform"/>
            <consortium name="The Broad Institute Genome Sequencing Center for Infectious Disease"/>
            <person name="Wu L."/>
            <person name="Ma J."/>
        </authorList>
    </citation>
    <scope>NUCLEOTIDE SEQUENCE [LARGE SCALE GENOMIC DNA]</scope>
    <source>
        <strain evidence="3">JCM 18392</strain>
    </source>
</reference>
<evidence type="ECO:0000313" key="3">
    <source>
        <dbReference type="Proteomes" id="UP001501323"/>
    </source>
</evidence>
<feature type="region of interest" description="Disordered" evidence="1">
    <location>
        <begin position="12"/>
        <end position="221"/>
    </location>
</feature>